<name>A0A507E4V1_9FUNG</name>
<gene>
    <name evidence="1" type="ORF">PhCBS80983_g03335</name>
</gene>
<dbReference type="STRING" id="109895.A0A507E4V1"/>
<keyword evidence="2" id="KW-1185">Reference proteome</keyword>
<dbReference type="InterPro" id="IPR018790">
    <property type="entry name" value="DUF2358"/>
</dbReference>
<dbReference type="Pfam" id="PF10184">
    <property type="entry name" value="DUF2358"/>
    <property type="match status" value="1"/>
</dbReference>
<dbReference type="AlphaFoldDB" id="A0A507E4V1"/>
<evidence type="ECO:0008006" key="3">
    <source>
        <dbReference type="Google" id="ProtNLM"/>
    </source>
</evidence>
<dbReference type="EMBL" id="QEAQ01000041">
    <property type="protein sequence ID" value="TPX58130.1"/>
    <property type="molecule type" value="Genomic_DNA"/>
</dbReference>
<sequence length="190" mass="21146">MNIGTATRVLRDELPHFPQAGLTDYSIYAEDVAFTEPYRTHFHCHGRRWYKLLAATVHSALKMAFVDADFCVVGIQQRRGNQGAIDDAAKESKEDSHSDGGADDIQLVVRWIFEGTPRLSPSSPDAIRSVYEGVFVYVFDAEGLVKEHRLEAIHPSPPFVISWMAAAFGVPGRPPVATSSHLGMKYRDRS</sequence>
<dbReference type="Proteomes" id="UP000318582">
    <property type="component" value="Unassembled WGS sequence"/>
</dbReference>
<dbReference type="PANTHER" id="PTHR31094">
    <property type="entry name" value="RIKEN CDNA 2310061I04 GENE"/>
    <property type="match status" value="1"/>
</dbReference>
<evidence type="ECO:0000313" key="2">
    <source>
        <dbReference type="Proteomes" id="UP000318582"/>
    </source>
</evidence>
<accession>A0A507E4V1</accession>
<proteinExistence type="predicted"/>
<reference evidence="1 2" key="1">
    <citation type="journal article" date="2019" name="Sci. Rep.">
        <title>Comparative genomics of chytrid fungi reveal insights into the obligate biotrophic and pathogenic lifestyle of Synchytrium endobioticum.</title>
        <authorList>
            <person name="van de Vossenberg B.T.L.H."/>
            <person name="Warris S."/>
            <person name="Nguyen H.D.T."/>
            <person name="van Gent-Pelzer M.P.E."/>
            <person name="Joly D.L."/>
            <person name="van de Geest H.C."/>
            <person name="Bonants P.J.M."/>
            <person name="Smith D.S."/>
            <person name="Levesque C.A."/>
            <person name="van der Lee T.A.J."/>
        </authorList>
    </citation>
    <scope>NUCLEOTIDE SEQUENCE [LARGE SCALE GENOMIC DNA]</scope>
    <source>
        <strain evidence="1 2">CBS 809.83</strain>
    </source>
</reference>
<organism evidence="1 2">
    <name type="scientific">Powellomyces hirtus</name>
    <dbReference type="NCBI Taxonomy" id="109895"/>
    <lineage>
        <taxon>Eukaryota</taxon>
        <taxon>Fungi</taxon>
        <taxon>Fungi incertae sedis</taxon>
        <taxon>Chytridiomycota</taxon>
        <taxon>Chytridiomycota incertae sedis</taxon>
        <taxon>Chytridiomycetes</taxon>
        <taxon>Spizellomycetales</taxon>
        <taxon>Powellomycetaceae</taxon>
        <taxon>Powellomyces</taxon>
    </lineage>
</organism>
<protein>
    <recommendedName>
        <fullName evidence="3">SnoaL-like domain-containing protein</fullName>
    </recommendedName>
</protein>
<comment type="caution">
    <text evidence="1">The sequence shown here is derived from an EMBL/GenBank/DDBJ whole genome shotgun (WGS) entry which is preliminary data.</text>
</comment>
<dbReference type="PANTHER" id="PTHR31094:SF2">
    <property type="entry name" value="RIKEN CDNA 2310061I04 GENE"/>
    <property type="match status" value="1"/>
</dbReference>
<evidence type="ECO:0000313" key="1">
    <source>
        <dbReference type="EMBL" id="TPX58130.1"/>
    </source>
</evidence>